<dbReference type="Pfam" id="PF02493">
    <property type="entry name" value="MORN"/>
    <property type="match status" value="4"/>
</dbReference>
<protein>
    <submittedName>
        <fullName evidence="2">Uncharacterized protein</fullName>
    </submittedName>
</protein>
<keyword evidence="3" id="KW-1185">Reference proteome</keyword>
<dbReference type="PANTHER" id="PTHR23084:SF263">
    <property type="entry name" value="MORN REPEAT-CONTAINING PROTEIN 1"/>
    <property type="match status" value="1"/>
</dbReference>
<dbReference type="PANTHER" id="PTHR23084">
    <property type="entry name" value="PHOSPHATIDYLINOSITOL-4-PHOSPHATE 5-KINASE RELATED"/>
    <property type="match status" value="1"/>
</dbReference>
<proteinExistence type="predicted"/>
<dbReference type="InterPro" id="IPR003409">
    <property type="entry name" value="MORN"/>
</dbReference>
<dbReference type="Gene3D" id="2.20.110.10">
    <property type="entry name" value="Histone H3 K4-specific methyltransferase SET7/9 N-terminal domain"/>
    <property type="match status" value="2"/>
</dbReference>
<name>A0ABW1V2Q6_9BACL</name>
<dbReference type="Proteomes" id="UP001596233">
    <property type="component" value="Unassembled WGS sequence"/>
</dbReference>
<reference evidence="3" key="1">
    <citation type="journal article" date="2019" name="Int. J. Syst. Evol. Microbiol.">
        <title>The Global Catalogue of Microorganisms (GCM) 10K type strain sequencing project: providing services to taxonomists for standard genome sequencing and annotation.</title>
        <authorList>
            <consortium name="The Broad Institute Genomics Platform"/>
            <consortium name="The Broad Institute Genome Sequencing Center for Infectious Disease"/>
            <person name="Wu L."/>
            <person name="Ma J."/>
        </authorList>
    </citation>
    <scope>NUCLEOTIDE SEQUENCE [LARGE SCALE GENOMIC DNA]</scope>
    <source>
        <strain evidence="3">PCU 280</strain>
    </source>
</reference>
<accession>A0ABW1V2Q6</accession>
<evidence type="ECO:0000313" key="3">
    <source>
        <dbReference type="Proteomes" id="UP001596233"/>
    </source>
</evidence>
<dbReference type="SUPFAM" id="SSF82185">
    <property type="entry name" value="Histone H3 K4-specific methyltransferase SET7/9 N-terminal domain"/>
    <property type="match status" value="1"/>
</dbReference>
<dbReference type="RefSeq" id="WP_379234168.1">
    <property type="nucleotide sequence ID" value="NZ_JBHSTE010000003.1"/>
</dbReference>
<dbReference type="EMBL" id="JBHSTE010000003">
    <property type="protein sequence ID" value="MFC6333082.1"/>
    <property type="molecule type" value="Genomic_DNA"/>
</dbReference>
<gene>
    <name evidence="2" type="ORF">ACFP56_10640</name>
</gene>
<keyword evidence="1" id="KW-0677">Repeat</keyword>
<evidence type="ECO:0000256" key="1">
    <source>
        <dbReference type="ARBA" id="ARBA00022737"/>
    </source>
</evidence>
<sequence>MVSYSNFDFLKGNYPELFLLATNAEDLIAIDPFAAMINIQKLMRGVIKMIVGNTGIVTSDHHMDGVIHSLWKNKLIEDDMYHIIREIELFDSRESEIIIDLSRVEHVFLRMYDVTVWFYKSYVNDAFVPNSFVNPVLKKTPPLVVKREKEKELPVQLINIDGTISKGEWIDSLKSLDNYVINHYENGERYEGQFVKELKHGRGIYTWQDGTVYIGHWNNDLEHGYGEKLYANGDVYRGYWKYGAFDAQGTYVWKNGQTYEGQWKDGLEHGYGTKTTTNGIKTRGLWNYGESKQE</sequence>
<evidence type="ECO:0000313" key="2">
    <source>
        <dbReference type="EMBL" id="MFC6333082.1"/>
    </source>
</evidence>
<dbReference type="SMART" id="SM00698">
    <property type="entry name" value="MORN"/>
    <property type="match status" value="4"/>
</dbReference>
<comment type="caution">
    <text evidence="2">The sequence shown here is derived from an EMBL/GenBank/DDBJ whole genome shotgun (WGS) entry which is preliminary data.</text>
</comment>
<organism evidence="2 3">
    <name type="scientific">Paenibacillus septentrionalis</name>
    <dbReference type="NCBI Taxonomy" id="429342"/>
    <lineage>
        <taxon>Bacteria</taxon>
        <taxon>Bacillati</taxon>
        <taxon>Bacillota</taxon>
        <taxon>Bacilli</taxon>
        <taxon>Bacillales</taxon>
        <taxon>Paenibacillaceae</taxon>
        <taxon>Paenibacillus</taxon>
    </lineage>
</organism>